<feature type="compositionally biased region" description="Basic and acidic residues" evidence="7">
    <location>
        <begin position="350"/>
        <end position="360"/>
    </location>
</feature>
<dbReference type="Pfam" id="PF01078">
    <property type="entry name" value="Mg_chelatase"/>
    <property type="match status" value="1"/>
</dbReference>
<evidence type="ECO:0000256" key="3">
    <source>
        <dbReference type="ARBA" id="ARBA00022741"/>
    </source>
</evidence>
<evidence type="ECO:0000256" key="6">
    <source>
        <dbReference type="ARBA" id="ARBA00053551"/>
    </source>
</evidence>
<dbReference type="InterPro" id="IPR041702">
    <property type="entry name" value="BchD/ChlD_VWA"/>
</dbReference>
<dbReference type="InterPro" id="IPR000523">
    <property type="entry name" value="Mg_chelatse_chII-like_cat_dom"/>
</dbReference>
<feature type="compositionally biased region" description="Basic and acidic residues" evidence="7">
    <location>
        <begin position="329"/>
        <end position="338"/>
    </location>
</feature>
<dbReference type="PROSITE" id="PS50234">
    <property type="entry name" value="VWFA"/>
    <property type="match status" value="1"/>
</dbReference>
<keyword evidence="3" id="KW-0547">Nucleotide-binding</keyword>
<dbReference type="NCBIfam" id="TIGR02442">
    <property type="entry name" value="Cob-chelat-sub"/>
    <property type="match status" value="1"/>
</dbReference>
<dbReference type="EMBL" id="FR695872">
    <property type="protein sequence ID" value="CBX29245.1"/>
    <property type="molecule type" value="Genomic_DNA"/>
</dbReference>
<protein>
    <recommendedName>
        <fullName evidence="5">Mg-protoporphyrin IX chelatase</fullName>
    </recommendedName>
</protein>
<feature type="compositionally biased region" description="Acidic residues" evidence="7">
    <location>
        <begin position="339"/>
        <end position="349"/>
    </location>
</feature>
<accession>E1YFA1</accession>
<reference evidence="9" key="1">
    <citation type="journal article" date="2011" name="Environ. Microbiol.">
        <title>Genomic insights into the metabolic potential of the polycyclic aromatic hydrocarbon degrading sulfate-reducing Deltaproteobacterium N47.</title>
        <authorList>
            <person name="Bergmann F."/>
            <person name="Selesi D."/>
            <person name="Weinmaier T."/>
            <person name="Tischler P."/>
            <person name="Rattei T."/>
            <person name="Meckenstock R.U."/>
        </authorList>
    </citation>
    <scope>NUCLEOTIDE SEQUENCE</scope>
</reference>
<evidence type="ECO:0000256" key="7">
    <source>
        <dbReference type="SAM" id="MobiDB-lite"/>
    </source>
</evidence>
<feature type="region of interest" description="Disordered" evidence="7">
    <location>
        <begin position="316"/>
        <end position="391"/>
    </location>
</feature>
<dbReference type="GO" id="GO:0005524">
    <property type="term" value="F:ATP binding"/>
    <property type="evidence" value="ECO:0007669"/>
    <property type="project" value="UniProtKB-KW"/>
</dbReference>
<dbReference type="SMART" id="SM00327">
    <property type="entry name" value="VWA"/>
    <property type="match status" value="1"/>
</dbReference>
<dbReference type="Pfam" id="PF13519">
    <property type="entry name" value="VWA_2"/>
    <property type="match status" value="1"/>
</dbReference>
<evidence type="ECO:0000259" key="8">
    <source>
        <dbReference type="PROSITE" id="PS50234"/>
    </source>
</evidence>
<dbReference type="InterPro" id="IPR027417">
    <property type="entry name" value="P-loop_NTPase"/>
</dbReference>
<evidence type="ECO:0000256" key="2">
    <source>
        <dbReference type="ARBA" id="ARBA00005799"/>
    </source>
</evidence>
<dbReference type="CDD" id="cd01451">
    <property type="entry name" value="vWA_Magnesium_chelatase"/>
    <property type="match status" value="1"/>
</dbReference>
<comment type="pathway">
    <text evidence="1">Porphyrin-containing compound metabolism; bacteriochlorophyll biosynthesis.</text>
</comment>
<dbReference type="SMART" id="SM00382">
    <property type="entry name" value="AAA"/>
    <property type="match status" value="1"/>
</dbReference>
<keyword evidence="4" id="KW-0067">ATP-binding</keyword>
<dbReference type="InterPro" id="IPR052989">
    <property type="entry name" value="Mg-chelatase_DI-like"/>
</dbReference>
<dbReference type="Gene3D" id="1.10.8.80">
    <property type="entry name" value="Magnesium chelatase subunit I, C-Terminal domain"/>
    <property type="match status" value="1"/>
</dbReference>
<dbReference type="InterPro" id="IPR003593">
    <property type="entry name" value="AAA+_ATPase"/>
</dbReference>
<evidence type="ECO:0000256" key="5">
    <source>
        <dbReference type="ARBA" id="ARBA00030759"/>
    </source>
</evidence>
<gene>
    <name evidence="9" type="ORF">N47_J02260</name>
</gene>
<dbReference type="InterPro" id="IPR036465">
    <property type="entry name" value="vWFA_dom_sf"/>
</dbReference>
<dbReference type="InterPro" id="IPR002035">
    <property type="entry name" value="VWF_A"/>
</dbReference>
<evidence type="ECO:0000256" key="4">
    <source>
        <dbReference type="ARBA" id="ARBA00022840"/>
    </source>
</evidence>
<evidence type="ECO:0000313" key="9">
    <source>
        <dbReference type="EMBL" id="CBX29245.1"/>
    </source>
</evidence>
<comment type="function">
    <text evidence="6">Involved in bacteriochlorophyll biosynthesis; introduces a magnesium ion into protoporphyrin IX to yield Mg-protoporphyrin IX.</text>
</comment>
<feature type="domain" description="VWFA" evidence="8">
    <location>
        <begin position="492"/>
        <end position="674"/>
    </location>
</feature>
<dbReference type="SUPFAM" id="SSF53300">
    <property type="entry name" value="vWA-like"/>
    <property type="match status" value="1"/>
</dbReference>
<dbReference type="Gene3D" id="3.40.50.300">
    <property type="entry name" value="P-loop containing nucleotide triphosphate hydrolases"/>
    <property type="match status" value="1"/>
</dbReference>
<dbReference type="SUPFAM" id="SSF52540">
    <property type="entry name" value="P-loop containing nucleoside triphosphate hydrolases"/>
    <property type="match status" value="1"/>
</dbReference>
<dbReference type="PANTHER" id="PTHR35023:SF1">
    <property type="entry name" value="MG-PROTOPORPHYRIN IX CHELATASE"/>
    <property type="match status" value="1"/>
</dbReference>
<feature type="compositionally biased region" description="Basic and acidic residues" evidence="7">
    <location>
        <begin position="377"/>
        <end position="391"/>
    </location>
</feature>
<dbReference type="InterPro" id="IPR041628">
    <property type="entry name" value="ChlI/MoxR_AAA_lid"/>
</dbReference>
<organism evidence="9">
    <name type="scientific">uncultured Desulfobacterium sp</name>
    <dbReference type="NCBI Taxonomy" id="201089"/>
    <lineage>
        <taxon>Bacteria</taxon>
        <taxon>Pseudomonadati</taxon>
        <taxon>Thermodesulfobacteriota</taxon>
        <taxon>Desulfobacteria</taxon>
        <taxon>Desulfobacterales</taxon>
        <taxon>Desulfobacteriaceae</taxon>
        <taxon>Desulfobacterium</taxon>
        <taxon>environmental samples</taxon>
    </lineage>
</organism>
<evidence type="ECO:0000256" key="1">
    <source>
        <dbReference type="ARBA" id="ARBA00004800"/>
    </source>
</evidence>
<proteinExistence type="inferred from homology"/>
<dbReference type="Gene3D" id="3.40.50.410">
    <property type="entry name" value="von Willebrand factor, type A domain"/>
    <property type="match status" value="1"/>
</dbReference>
<dbReference type="CDD" id="cd00009">
    <property type="entry name" value="AAA"/>
    <property type="match status" value="1"/>
</dbReference>
<sequence>MHHQVYPFSAIVGQDQLKQALILNAVNPAVGGVLIRGEKGTAKSTAVRALAALLPEISVVRGCPYSCDPGRLHDFCDLCRQNDGSIQESLRQTRVITLPLNATEDRVAGGIDFNQAIKKGRRVLQPGLLAKAHRGILYVDEVNLLDDHIVDIILDAAASGRNVIEREGISFAHSSRFILVGTMNPEEGELRPQLLDRFGLCAEISSEKDPENRATLIQRREEFDADPSGFIRRFESENNRIARQIVVASEFLNSITMPRHIRTLICEICTENNVAGHRADLVIEQAARAMAAFREHAEVTIDDIREVAMLALTHRKREAAPSPPPLPPQHDHDQKEEPPSEDNADEQEDSRENQEQDSRESGQGNQPEETGPPADSWESRPDSQPNDQERKNDVIDQIFETGETFKVKKFTTPKDRVLRRGSGRRSRTRIAQKQGRYVKSTSVAGTGDVALDATLRAAAPHQLHRENASGLAVVLRSEDIREKIRERRIGNFLLFLVDASGSMGARSRMIASKGAIMSLLLDAYQKRDRVAMISFRKSEAVVNLPPTSSIELAAGLLREMPVGGRTPLSAGIAKTYEVLRNYLLREPTARPIVIIITDGRSNVSLGEKKPMDEAVDFAARLSDDGRIRIIVVDTESQGLVKFGLAQKLAGAMNAQYYKIEDLKSESLLNIAKENAQ</sequence>
<name>E1YFA1_9BACT</name>
<comment type="similarity">
    <text evidence="2">Belongs to the Mg-chelatase subunits D/I family.</text>
</comment>
<dbReference type="InterPro" id="IPR012804">
    <property type="entry name" value="Cob_chelat_sub_put"/>
</dbReference>
<dbReference type="AlphaFoldDB" id="E1YFA1"/>
<dbReference type="PANTHER" id="PTHR35023">
    <property type="entry name" value="CHELATASE-RELATED"/>
    <property type="match status" value="1"/>
</dbReference>
<dbReference type="Pfam" id="PF17863">
    <property type="entry name" value="AAA_lid_2"/>
    <property type="match status" value="1"/>
</dbReference>